<dbReference type="NCBIfam" id="TIGR01509">
    <property type="entry name" value="HAD-SF-IA-v3"/>
    <property type="match status" value="1"/>
</dbReference>
<evidence type="ECO:0000256" key="3">
    <source>
        <dbReference type="ARBA" id="ARBA00022723"/>
    </source>
</evidence>
<dbReference type="NCBIfam" id="TIGR01549">
    <property type="entry name" value="HAD-SF-IA-v1"/>
    <property type="match status" value="1"/>
</dbReference>
<dbReference type="InterPro" id="IPR051600">
    <property type="entry name" value="Beta-PGM-like"/>
</dbReference>
<dbReference type="CDD" id="cd07505">
    <property type="entry name" value="HAD_BPGM-like"/>
    <property type="match status" value="1"/>
</dbReference>
<dbReference type="Pfam" id="PF00702">
    <property type="entry name" value="Hydrolase"/>
    <property type="match status" value="1"/>
</dbReference>
<evidence type="ECO:0000313" key="6">
    <source>
        <dbReference type="EMBL" id="GHO55088.1"/>
    </source>
</evidence>
<dbReference type="InterPro" id="IPR036412">
    <property type="entry name" value="HAD-like_sf"/>
</dbReference>
<dbReference type="EMBL" id="BNJG01000001">
    <property type="protein sequence ID" value="GHO55088.1"/>
    <property type="molecule type" value="Genomic_DNA"/>
</dbReference>
<evidence type="ECO:0000256" key="5">
    <source>
        <dbReference type="ARBA" id="ARBA00023277"/>
    </source>
</evidence>
<dbReference type="Gene3D" id="3.40.50.1000">
    <property type="entry name" value="HAD superfamily/HAD-like"/>
    <property type="match status" value="1"/>
</dbReference>
<reference evidence="6 7" key="1">
    <citation type="journal article" date="2021" name="Int. J. Syst. Evol. Microbiol.">
        <title>Reticulibacter mediterranei gen. nov., sp. nov., within the new family Reticulibacteraceae fam. nov., and Ktedonospora formicarum gen. nov., sp. nov., Ktedonobacter robiniae sp. nov., Dictyobacter formicarum sp. nov. and Dictyobacter arantiisoli sp. nov., belonging to the class Ktedonobacteria.</title>
        <authorList>
            <person name="Yabe S."/>
            <person name="Zheng Y."/>
            <person name="Wang C.M."/>
            <person name="Sakai Y."/>
            <person name="Abe K."/>
            <person name="Yokota A."/>
            <person name="Donadio S."/>
            <person name="Cavaletti L."/>
            <person name="Monciardini P."/>
        </authorList>
    </citation>
    <scope>NUCLEOTIDE SEQUENCE [LARGE SCALE GENOMIC DNA]</scope>
    <source>
        <strain evidence="6 7">SOSP1-30</strain>
    </source>
</reference>
<dbReference type="SFLD" id="SFLDS00003">
    <property type="entry name" value="Haloacid_Dehalogenase"/>
    <property type="match status" value="1"/>
</dbReference>
<organism evidence="6 7">
    <name type="scientific">Ktedonobacter robiniae</name>
    <dbReference type="NCBI Taxonomy" id="2778365"/>
    <lineage>
        <taxon>Bacteria</taxon>
        <taxon>Bacillati</taxon>
        <taxon>Chloroflexota</taxon>
        <taxon>Ktedonobacteria</taxon>
        <taxon>Ktedonobacterales</taxon>
        <taxon>Ktedonobacteraceae</taxon>
        <taxon>Ktedonobacter</taxon>
    </lineage>
</organism>
<comment type="caution">
    <text evidence="6">The sequence shown here is derived from an EMBL/GenBank/DDBJ whole genome shotgun (WGS) entry which is preliminary data.</text>
</comment>
<evidence type="ECO:0000256" key="2">
    <source>
        <dbReference type="ARBA" id="ARBA00006171"/>
    </source>
</evidence>
<keyword evidence="3" id="KW-0479">Metal-binding</keyword>
<evidence type="ECO:0000256" key="1">
    <source>
        <dbReference type="ARBA" id="ARBA00001946"/>
    </source>
</evidence>
<dbReference type="InterPro" id="IPR023214">
    <property type="entry name" value="HAD_sf"/>
</dbReference>
<dbReference type="SFLD" id="SFLDG01129">
    <property type="entry name" value="C1.5:_HAD__Beta-PGM__Phosphata"/>
    <property type="match status" value="1"/>
</dbReference>
<protein>
    <submittedName>
        <fullName evidence="6">Beta-phosphoglucomutase</fullName>
    </submittedName>
</protein>
<dbReference type="InterPro" id="IPR006439">
    <property type="entry name" value="HAD-SF_hydro_IA"/>
</dbReference>
<comment type="cofactor">
    <cofactor evidence="1">
        <name>Mg(2+)</name>
        <dbReference type="ChEBI" id="CHEBI:18420"/>
    </cofactor>
</comment>
<dbReference type="PANTHER" id="PTHR46193:SF18">
    <property type="entry name" value="HEXITOL PHOSPHATASE B"/>
    <property type="match status" value="1"/>
</dbReference>
<keyword evidence="4" id="KW-0460">Magnesium</keyword>
<name>A0ABQ3UQS1_9CHLR</name>
<dbReference type="InterPro" id="IPR023198">
    <property type="entry name" value="PGP-like_dom2"/>
</dbReference>
<dbReference type="SFLD" id="SFLDG01135">
    <property type="entry name" value="C1.5.6:_HAD__Beta-PGM__Phospha"/>
    <property type="match status" value="1"/>
</dbReference>
<dbReference type="RefSeq" id="WP_201371727.1">
    <property type="nucleotide sequence ID" value="NZ_BNJG01000001.1"/>
</dbReference>
<dbReference type="PRINTS" id="PR00413">
    <property type="entry name" value="HADHALOGNASE"/>
</dbReference>
<keyword evidence="5" id="KW-0119">Carbohydrate metabolism</keyword>
<keyword evidence="7" id="KW-1185">Reference proteome</keyword>
<dbReference type="Proteomes" id="UP000654345">
    <property type="component" value="Unassembled WGS sequence"/>
</dbReference>
<accession>A0ABQ3UQS1</accession>
<evidence type="ECO:0000313" key="7">
    <source>
        <dbReference type="Proteomes" id="UP000654345"/>
    </source>
</evidence>
<dbReference type="PANTHER" id="PTHR46193">
    <property type="entry name" value="6-PHOSPHOGLUCONATE PHOSPHATASE"/>
    <property type="match status" value="1"/>
</dbReference>
<dbReference type="SUPFAM" id="SSF56784">
    <property type="entry name" value="HAD-like"/>
    <property type="match status" value="1"/>
</dbReference>
<gene>
    <name evidence="6" type="ORF">KSB_35630</name>
</gene>
<sequence length="218" mass="23726">MTEAIVRAVIWDLDGVIIDSADSHRKAWYRLAQDLNIPYSDEQFWATFGWRNDAIIPTMVGEATPEHIKELADRKEAYFRDYARRSIAFLPGAEELLAALHKAGYPQALASSTPRENIALISEVLGLERYLNALVSGEEVARGKPAPDVFLKAADSLGVAPTRCLVIEDAVAGIEAARAGGMCSIAVAGERDLPGLRAANLVVKDLTEVTLQRIRALA</sequence>
<proteinExistence type="inferred from homology"/>
<dbReference type="Gene3D" id="1.10.150.240">
    <property type="entry name" value="Putative phosphatase, domain 2"/>
    <property type="match status" value="1"/>
</dbReference>
<comment type="similarity">
    <text evidence="2">Belongs to the HAD-like hydrolase superfamily. CbbY/CbbZ/Gph/YieH family.</text>
</comment>
<evidence type="ECO:0000256" key="4">
    <source>
        <dbReference type="ARBA" id="ARBA00022842"/>
    </source>
</evidence>